<dbReference type="NCBIfam" id="TIGR04558">
    <property type="entry name" value="SoxH_rel_PQQ_1"/>
    <property type="match status" value="1"/>
</dbReference>
<comment type="similarity">
    <text evidence="1">Belongs to the metallo-beta-lactamase superfamily. Class-B beta-lactamase family.</text>
</comment>
<evidence type="ECO:0000313" key="5">
    <source>
        <dbReference type="Proteomes" id="UP000005952"/>
    </source>
</evidence>
<organism evidence="4 5">
    <name type="scientific">Hyphomicrobium denitrificans 1NES1</name>
    <dbReference type="NCBI Taxonomy" id="670307"/>
    <lineage>
        <taxon>Bacteria</taxon>
        <taxon>Pseudomonadati</taxon>
        <taxon>Pseudomonadota</taxon>
        <taxon>Alphaproteobacteria</taxon>
        <taxon>Hyphomicrobiales</taxon>
        <taxon>Hyphomicrobiaceae</taxon>
        <taxon>Hyphomicrobium</taxon>
    </lineage>
</organism>
<dbReference type="PANTHER" id="PTHR42951:SF4">
    <property type="entry name" value="ACYL-COENZYME A THIOESTERASE MBLAC2"/>
    <property type="match status" value="1"/>
</dbReference>
<evidence type="ECO:0000313" key="4">
    <source>
        <dbReference type="EMBL" id="AGK58669.1"/>
    </source>
</evidence>
<dbReference type="EMBL" id="CP005587">
    <property type="protein sequence ID" value="AGK58669.1"/>
    <property type="molecule type" value="Genomic_DNA"/>
</dbReference>
<sequence>MKPILTRRQSLLLGASALSLFCCCPPGRAEPHHYDLKPRKLTDGVWVTRGSDEAINERNGGAIANVAILDSKEGAILIDTGPSRRFGEALMALAKELTGKPVVRVYLTHFHPDHMFGNQAFDPATLAATQGTIDGMKEYGNAFSDSMYRAAGDWMRGTELVLPKSVVNSEPEDFGGRRLRPIAMRGHTPSDLALFDEKTGILFAGDLVFLDRAPTTPHADIERWRISLANISAIPNAMIVPGHGPAESGSRGTTQTSQWLEAIASIIGDAFDRGLDISEAMALPLPDWTESIALARYEYERSVMHLYPQLEASRWPRIDER</sequence>
<feature type="signal peptide" evidence="2">
    <location>
        <begin position="1"/>
        <end position="29"/>
    </location>
</feature>
<dbReference type="InterPro" id="IPR001279">
    <property type="entry name" value="Metallo-B-lactamas"/>
</dbReference>
<dbReference type="HOGENOM" id="CLU_056342_0_2_5"/>
<keyword evidence="2" id="KW-0732">Signal</keyword>
<gene>
    <name evidence="4" type="ORF">HYPDE_34988</name>
</gene>
<dbReference type="Pfam" id="PF00753">
    <property type="entry name" value="Lactamase_B"/>
    <property type="match status" value="1"/>
</dbReference>
<dbReference type="Gene3D" id="3.60.15.10">
    <property type="entry name" value="Ribonuclease Z/Hydroxyacylglutathione hydrolase-like"/>
    <property type="match status" value="1"/>
</dbReference>
<dbReference type="RefSeq" id="WP_015598688.1">
    <property type="nucleotide sequence ID" value="NC_021172.1"/>
</dbReference>
<evidence type="ECO:0000259" key="3">
    <source>
        <dbReference type="SMART" id="SM00849"/>
    </source>
</evidence>
<dbReference type="InterPro" id="IPR030811">
    <property type="entry name" value="SoxH-rel_PQQ_1"/>
</dbReference>
<protein>
    <submittedName>
        <fullName evidence="4">Beta-lactamase</fullName>
    </submittedName>
</protein>
<dbReference type="PANTHER" id="PTHR42951">
    <property type="entry name" value="METALLO-BETA-LACTAMASE DOMAIN-CONTAINING"/>
    <property type="match status" value="1"/>
</dbReference>
<evidence type="ECO:0000256" key="1">
    <source>
        <dbReference type="ARBA" id="ARBA00005250"/>
    </source>
</evidence>
<proteinExistence type="inferred from homology"/>
<dbReference type="STRING" id="670307.HYPDE_34988"/>
<dbReference type="KEGG" id="hdt:HYPDE_34988"/>
<dbReference type="CDD" id="cd16282">
    <property type="entry name" value="metallo-hydrolase-like_MBL-fold"/>
    <property type="match status" value="1"/>
</dbReference>
<name>N0B570_9HYPH</name>
<evidence type="ECO:0000256" key="2">
    <source>
        <dbReference type="SAM" id="SignalP"/>
    </source>
</evidence>
<reference evidence="4 5" key="1">
    <citation type="journal article" date="2013" name="Genome Announc.">
        <title>Genome sequences for three denitrifying bacterial strains isolated from a uranium- and nitrate-contaminated subsurface environment.</title>
        <authorList>
            <person name="Venkatramanan R."/>
            <person name="Prakash O."/>
            <person name="Woyke T."/>
            <person name="Chain P."/>
            <person name="Goodwin L.A."/>
            <person name="Watson D."/>
            <person name="Brooks S."/>
            <person name="Kostka J.E."/>
            <person name="Green S.J."/>
        </authorList>
    </citation>
    <scope>NUCLEOTIDE SEQUENCE [LARGE SCALE GENOMIC DNA]</scope>
    <source>
        <strain evidence="4 5">1NES1</strain>
    </source>
</reference>
<feature type="domain" description="Metallo-beta-lactamase" evidence="3">
    <location>
        <begin position="63"/>
        <end position="243"/>
    </location>
</feature>
<keyword evidence="5" id="KW-1185">Reference proteome</keyword>
<accession>N0B570</accession>
<dbReference type="SMART" id="SM00849">
    <property type="entry name" value="Lactamase_B"/>
    <property type="match status" value="1"/>
</dbReference>
<dbReference type="Proteomes" id="UP000005952">
    <property type="component" value="Chromosome"/>
</dbReference>
<dbReference type="SUPFAM" id="SSF56281">
    <property type="entry name" value="Metallo-hydrolase/oxidoreductase"/>
    <property type="match status" value="1"/>
</dbReference>
<dbReference type="InterPro" id="IPR036866">
    <property type="entry name" value="RibonucZ/Hydroxyglut_hydro"/>
</dbReference>
<dbReference type="AlphaFoldDB" id="N0B570"/>
<dbReference type="eggNOG" id="COG0491">
    <property type="taxonomic scope" value="Bacteria"/>
</dbReference>
<dbReference type="GO" id="GO:0017001">
    <property type="term" value="P:antibiotic catabolic process"/>
    <property type="evidence" value="ECO:0007669"/>
    <property type="project" value="UniProtKB-ARBA"/>
</dbReference>
<dbReference type="OrthoDB" id="420651at2"/>
<feature type="chain" id="PRO_5004105633" evidence="2">
    <location>
        <begin position="30"/>
        <end position="321"/>
    </location>
</feature>
<dbReference type="InterPro" id="IPR050855">
    <property type="entry name" value="NDM-1-like"/>
</dbReference>